<feature type="transmembrane region" description="Helical" evidence="7">
    <location>
        <begin position="119"/>
        <end position="138"/>
    </location>
</feature>
<dbReference type="InterPro" id="IPR027470">
    <property type="entry name" value="Cation_efflux_CTD"/>
</dbReference>
<evidence type="ECO:0000256" key="2">
    <source>
        <dbReference type="ARBA" id="ARBA00008114"/>
    </source>
</evidence>
<dbReference type="EMBL" id="FMVW01000001">
    <property type="protein sequence ID" value="SCZ21844.1"/>
    <property type="molecule type" value="Genomic_DNA"/>
</dbReference>
<dbReference type="InterPro" id="IPR050291">
    <property type="entry name" value="CDF_Transporter"/>
</dbReference>
<keyword evidence="6 7" id="KW-0472">Membrane</keyword>
<dbReference type="Pfam" id="PF16916">
    <property type="entry name" value="ZT_dimer"/>
    <property type="match status" value="1"/>
</dbReference>
<dbReference type="Proteomes" id="UP000199347">
    <property type="component" value="Unassembled WGS sequence"/>
</dbReference>
<dbReference type="InterPro" id="IPR002524">
    <property type="entry name" value="Cation_efflux"/>
</dbReference>
<comment type="similarity">
    <text evidence="2">Belongs to the cation diffusion facilitator (CDF) transporter (TC 2.A.4) family.</text>
</comment>
<evidence type="ECO:0000256" key="6">
    <source>
        <dbReference type="ARBA" id="ARBA00023136"/>
    </source>
</evidence>
<dbReference type="GO" id="GO:0015093">
    <property type="term" value="F:ferrous iron transmembrane transporter activity"/>
    <property type="evidence" value="ECO:0007669"/>
    <property type="project" value="TreeGrafter"/>
</dbReference>
<feature type="domain" description="Cation efflux protein transmembrane" evidence="8">
    <location>
        <begin position="21"/>
        <end position="212"/>
    </location>
</feature>
<dbReference type="PANTHER" id="PTHR43840">
    <property type="entry name" value="MITOCHONDRIAL METAL TRANSPORTER 1-RELATED"/>
    <property type="match status" value="1"/>
</dbReference>
<evidence type="ECO:0000259" key="8">
    <source>
        <dbReference type="Pfam" id="PF01545"/>
    </source>
</evidence>
<dbReference type="NCBIfam" id="TIGR01297">
    <property type="entry name" value="CDF"/>
    <property type="match status" value="1"/>
</dbReference>
<organism evidence="10 11">
    <name type="scientific">Afifella marina DSM 2698</name>
    <dbReference type="NCBI Taxonomy" id="1120955"/>
    <lineage>
        <taxon>Bacteria</taxon>
        <taxon>Pseudomonadati</taxon>
        <taxon>Pseudomonadota</taxon>
        <taxon>Alphaproteobacteria</taxon>
        <taxon>Hyphomicrobiales</taxon>
        <taxon>Afifellaceae</taxon>
        <taxon>Afifella</taxon>
    </lineage>
</organism>
<dbReference type="AlphaFoldDB" id="A0A1G5MAN7"/>
<dbReference type="RefSeq" id="WP_244514364.1">
    <property type="nucleotide sequence ID" value="NZ_FMVW01000001.1"/>
</dbReference>
<keyword evidence="3" id="KW-0813">Transport</keyword>
<keyword evidence="5 7" id="KW-1133">Transmembrane helix</keyword>
<dbReference type="Gene3D" id="1.20.1510.10">
    <property type="entry name" value="Cation efflux protein transmembrane domain"/>
    <property type="match status" value="1"/>
</dbReference>
<feature type="domain" description="Cation efflux protein cytoplasmic" evidence="9">
    <location>
        <begin position="217"/>
        <end position="293"/>
    </location>
</feature>
<evidence type="ECO:0000256" key="5">
    <source>
        <dbReference type="ARBA" id="ARBA00022989"/>
    </source>
</evidence>
<evidence type="ECO:0000313" key="10">
    <source>
        <dbReference type="EMBL" id="SCZ21844.1"/>
    </source>
</evidence>
<dbReference type="GO" id="GO:0015086">
    <property type="term" value="F:cadmium ion transmembrane transporter activity"/>
    <property type="evidence" value="ECO:0007669"/>
    <property type="project" value="TreeGrafter"/>
</dbReference>
<dbReference type="STRING" id="1120955.SAMN03080610_00332"/>
<keyword evidence="4 7" id="KW-0812">Transmembrane</keyword>
<accession>A0A1G5MAN7</accession>
<feature type="transmembrane region" description="Helical" evidence="7">
    <location>
        <begin position="85"/>
        <end position="107"/>
    </location>
</feature>
<dbReference type="SUPFAM" id="SSF161111">
    <property type="entry name" value="Cation efflux protein transmembrane domain-like"/>
    <property type="match status" value="1"/>
</dbReference>
<comment type="subcellular location">
    <subcellularLocation>
        <location evidence="1">Membrane</location>
        <topology evidence="1">Multi-pass membrane protein</topology>
    </subcellularLocation>
</comment>
<evidence type="ECO:0000313" key="11">
    <source>
        <dbReference type="Proteomes" id="UP000199347"/>
    </source>
</evidence>
<evidence type="ECO:0000256" key="1">
    <source>
        <dbReference type="ARBA" id="ARBA00004141"/>
    </source>
</evidence>
<feature type="transmembrane region" description="Helical" evidence="7">
    <location>
        <begin position="159"/>
        <end position="181"/>
    </location>
</feature>
<dbReference type="InterPro" id="IPR058533">
    <property type="entry name" value="Cation_efflux_TM"/>
</dbReference>
<evidence type="ECO:0000256" key="7">
    <source>
        <dbReference type="SAM" id="Phobius"/>
    </source>
</evidence>
<sequence>MSNPLPQTAPKAAPATYALGSIVVALAGIALKLLAWKLTGSVALFSDALESLVNLAAAAGAYIALRQAARPADDGHPFGHHKAEYFSAVAEGILIIGAALVILNEAWQALFGPRVLDDLGIGLFINALAGLLNAAWATHLLRQGRHFRSPALIADAKHLFADVATSVGVIGGVLAAGLTGYLILDPLLAALVAVNVLWSGWHLVRGSVGGLMDEAAPAEIRAEIQELIQKHGAGSLQAHDLRTRVAGQRTFLEFHLVVPRTMTVAEAHKICDAIEDGLRLRLGDIHIAIHVEPSEKAKAEAEVIIASE</sequence>
<keyword evidence="11" id="KW-1185">Reference proteome</keyword>
<dbReference type="PANTHER" id="PTHR43840:SF15">
    <property type="entry name" value="MITOCHONDRIAL METAL TRANSPORTER 1-RELATED"/>
    <property type="match status" value="1"/>
</dbReference>
<dbReference type="Pfam" id="PF01545">
    <property type="entry name" value="Cation_efflux"/>
    <property type="match status" value="1"/>
</dbReference>
<protein>
    <submittedName>
        <fullName evidence="10">Cation diffusion facilitator family transporter</fullName>
    </submittedName>
</protein>
<feature type="transmembrane region" description="Helical" evidence="7">
    <location>
        <begin position="12"/>
        <end position="36"/>
    </location>
</feature>
<evidence type="ECO:0000256" key="3">
    <source>
        <dbReference type="ARBA" id="ARBA00022448"/>
    </source>
</evidence>
<dbReference type="GO" id="GO:0015341">
    <property type="term" value="F:zinc efflux antiporter activity"/>
    <property type="evidence" value="ECO:0007669"/>
    <property type="project" value="TreeGrafter"/>
</dbReference>
<gene>
    <name evidence="10" type="ORF">SAMN03080610_00332</name>
</gene>
<dbReference type="GO" id="GO:0005886">
    <property type="term" value="C:plasma membrane"/>
    <property type="evidence" value="ECO:0007669"/>
    <property type="project" value="TreeGrafter"/>
</dbReference>
<dbReference type="InterPro" id="IPR036837">
    <property type="entry name" value="Cation_efflux_CTD_sf"/>
</dbReference>
<evidence type="ECO:0000259" key="9">
    <source>
        <dbReference type="Pfam" id="PF16916"/>
    </source>
</evidence>
<proteinExistence type="inferred from homology"/>
<dbReference type="GO" id="GO:0006882">
    <property type="term" value="P:intracellular zinc ion homeostasis"/>
    <property type="evidence" value="ECO:0007669"/>
    <property type="project" value="TreeGrafter"/>
</dbReference>
<dbReference type="Gene3D" id="3.30.70.1350">
    <property type="entry name" value="Cation efflux protein, cytoplasmic domain"/>
    <property type="match status" value="1"/>
</dbReference>
<dbReference type="SUPFAM" id="SSF160240">
    <property type="entry name" value="Cation efflux protein cytoplasmic domain-like"/>
    <property type="match status" value="1"/>
</dbReference>
<dbReference type="InterPro" id="IPR027469">
    <property type="entry name" value="Cation_efflux_TMD_sf"/>
</dbReference>
<feature type="transmembrane region" description="Helical" evidence="7">
    <location>
        <begin position="42"/>
        <end position="65"/>
    </location>
</feature>
<name>A0A1G5MAN7_AFIMA</name>
<evidence type="ECO:0000256" key="4">
    <source>
        <dbReference type="ARBA" id="ARBA00022692"/>
    </source>
</evidence>
<reference evidence="10 11" key="1">
    <citation type="submission" date="2016-10" db="EMBL/GenBank/DDBJ databases">
        <authorList>
            <person name="de Groot N.N."/>
        </authorList>
    </citation>
    <scope>NUCLEOTIDE SEQUENCE [LARGE SCALE GENOMIC DNA]</scope>
    <source>
        <strain evidence="10 11">DSM 2698</strain>
    </source>
</reference>